<dbReference type="KEGG" id="mfk:E2N92_07490"/>
<dbReference type="GO" id="GO:0005829">
    <property type="term" value="C:cytosol"/>
    <property type="evidence" value="ECO:0007669"/>
    <property type="project" value="TreeGrafter"/>
</dbReference>
<reference evidence="2" key="1">
    <citation type="journal article" date="2005" name="Int. J. Syst. Evol. Microbiol.">
        <title>Methanofollis formosanus sp. nov., isolated from a fish pond.</title>
        <authorList>
            <person name="Wu S.Y."/>
            <person name="Chen S.C."/>
            <person name="Lai M.C."/>
        </authorList>
    </citation>
    <scope>NUCLEOTIDE SEQUENCE</scope>
    <source>
        <strain evidence="2">ML15</strain>
    </source>
</reference>
<dbReference type="Pfam" id="PF01584">
    <property type="entry name" value="CheW"/>
    <property type="match status" value="1"/>
</dbReference>
<protein>
    <submittedName>
        <fullName evidence="2">Chemotaxis protein CheW</fullName>
    </submittedName>
</protein>
<reference evidence="2" key="2">
    <citation type="submission" date="2019-03" db="EMBL/GenBank/DDBJ databases">
        <authorList>
            <person name="Chen S.-C."/>
            <person name="Wu S.-Y."/>
            <person name="Lai M.-C."/>
        </authorList>
    </citation>
    <scope>NUCLEOTIDE SEQUENCE</scope>
    <source>
        <strain evidence="2">ML15</strain>
    </source>
</reference>
<dbReference type="Gene3D" id="2.40.50.180">
    <property type="entry name" value="CheA-289, Domain 4"/>
    <property type="match status" value="1"/>
</dbReference>
<accession>A0A8G1EGL9</accession>
<dbReference type="GO" id="GO:0007165">
    <property type="term" value="P:signal transduction"/>
    <property type="evidence" value="ECO:0007669"/>
    <property type="project" value="InterPro"/>
</dbReference>
<evidence type="ECO:0000313" key="2">
    <source>
        <dbReference type="EMBL" id="QYZ79291.1"/>
    </source>
</evidence>
<dbReference type="InterPro" id="IPR002545">
    <property type="entry name" value="CheW-lke_dom"/>
</dbReference>
<organism evidence="2 3">
    <name type="scientific">Methanofollis formosanus</name>
    <dbReference type="NCBI Taxonomy" id="299308"/>
    <lineage>
        <taxon>Archaea</taxon>
        <taxon>Methanobacteriati</taxon>
        <taxon>Methanobacteriota</taxon>
        <taxon>Stenosarchaea group</taxon>
        <taxon>Methanomicrobia</taxon>
        <taxon>Methanomicrobiales</taxon>
        <taxon>Methanomicrobiaceae</taxon>
        <taxon>Methanofollis</taxon>
    </lineage>
</organism>
<proteinExistence type="predicted"/>
<evidence type="ECO:0000259" key="1">
    <source>
        <dbReference type="PROSITE" id="PS50851"/>
    </source>
</evidence>
<name>A0A8G1EGL9_9EURY</name>
<evidence type="ECO:0000313" key="3">
    <source>
        <dbReference type="Proteomes" id="UP000826709"/>
    </source>
</evidence>
<dbReference type="EMBL" id="CP037968">
    <property type="protein sequence ID" value="QYZ79291.1"/>
    <property type="molecule type" value="Genomic_DNA"/>
</dbReference>
<dbReference type="SUPFAM" id="SSF50341">
    <property type="entry name" value="CheW-like"/>
    <property type="match status" value="1"/>
</dbReference>
<dbReference type="InterPro" id="IPR036061">
    <property type="entry name" value="CheW-like_dom_sf"/>
</dbReference>
<gene>
    <name evidence="2" type="ORF">E2N92_07490</name>
</gene>
<dbReference type="PROSITE" id="PS50851">
    <property type="entry name" value="CHEW"/>
    <property type="match status" value="1"/>
</dbReference>
<dbReference type="SMART" id="SM00260">
    <property type="entry name" value="CheW"/>
    <property type="match status" value="1"/>
</dbReference>
<dbReference type="PANTHER" id="PTHR22617:SF23">
    <property type="entry name" value="CHEMOTAXIS PROTEIN CHEW"/>
    <property type="match status" value="1"/>
</dbReference>
<dbReference type="Gene3D" id="2.30.30.40">
    <property type="entry name" value="SH3 Domains"/>
    <property type="match status" value="1"/>
</dbReference>
<dbReference type="InterPro" id="IPR039315">
    <property type="entry name" value="CheW"/>
</dbReference>
<dbReference type="PANTHER" id="PTHR22617">
    <property type="entry name" value="CHEMOTAXIS SENSOR HISTIDINE KINASE-RELATED"/>
    <property type="match status" value="1"/>
</dbReference>
<dbReference type="Proteomes" id="UP000826709">
    <property type="component" value="Chromosome"/>
</dbReference>
<dbReference type="GO" id="GO:0006935">
    <property type="term" value="P:chemotaxis"/>
    <property type="evidence" value="ECO:0007669"/>
    <property type="project" value="InterPro"/>
</dbReference>
<dbReference type="OrthoDB" id="115049at2157"/>
<dbReference type="AlphaFoldDB" id="A0A8G1EGL9"/>
<sequence length="155" mass="16737">MGETIDVVAFELGGTRYALDILLAREIVEMMPVTPVPRAPPHVSGVINLRGEVTNIIDLGTLLQTPEDQTVQNKKIIVLVPDVAGGSNIGMIVDDVHSVMQVAEKDIEEMDSTLCREAYVKGIIRAGTTTDEEGIGGDLIIWIDIKKALEDLGCL</sequence>
<feature type="domain" description="CheW-like" evidence="1">
    <location>
        <begin position="4"/>
        <end position="154"/>
    </location>
</feature>
<dbReference type="RefSeq" id="WP_220680596.1">
    <property type="nucleotide sequence ID" value="NZ_CP037968.1"/>
</dbReference>
<keyword evidence="3" id="KW-1185">Reference proteome</keyword>